<dbReference type="KEGG" id="ptan:CRYO30217_00582"/>
<reference evidence="1" key="1">
    <citation type="submission" date="2021-04" db="EMBL/GenBank/DDBJ databases">
        <authorList>
            <person name="Rodrigo-Torres L."/>
            <person name="Arahal R. D."/>
            <person name="Lucena T."/>
        </authorList>
    </citation>
    <scope>NUCLEOTIDE SEQUENCE</scope>
    <source>
        <strain evidence="1">AS29M-1</strain>
    </source>
</reference>
<organism evidence="1 2">
    <name type="scientific">Parvicella tangerina</name>
    <dbReference type="NCBI Taxonomy" id="2829795"/>
    <lineage>
        <taxon>Bacteria</taxon>
        <taxon>Pseudomonadati</taxon>
        <taxon>Bacteroidota</taxon>
        <taxon>Flavobacteriia</taxon>
        <taxon>Flavobacteriales</taxon>
        <taxon>Parvicellaceae</taxon>
        <taxon>Parvicella</taxon>
    </lineage>
</organism>
<dbReference type="EMBL" id="OU015584">
    <property type="protein sequence ID" value="CAG5078120.1"/>
    <property type="molecule type" value="Genomic_DNA"/>
</dbReference>
<gene>
    <name evidence="1" type="ORF">CRYO30217_00582</name>
</gene>
<dbReference type="Proteomes" id="UP000683507">
    <property type="component" value="Chromosome"/>
</dbReference>
<name>A0A916NFL2_9FLAO</name>
<proteinExistence type="predicted"/>
<accession>A0A916NFL2</accession>
<sequence>MTEDYLHYIWKFQKFDHVNLETTEGEPVLIKKTGTHNDDAGPDFSEANVIIDGTEWFGSVEIHIRSSDWKKHNHQTDRAYNNVVLHVVYEDDGEVLNENGETIPTVELKLLIDHDAYFQYERFLQNGTGRPCQGQIQTVPKLTIINELDEMLVNRLLRKSHDIQELLVETGNNWEEVFHQLLFKYLGMKVNASPMFSLSKKVSYSLLQKNANDLKIAEALLFGQAGMLKKEGKEDYYRELRSEYLFLKQKYNLSSMTGAEWKFSRMRPPNFPTLRIAQLAAIYSSYQNLFQVIRDKTPLRHLQMIFGVQPSEYWQHHYSFKSLGDAKKHKGNLGKVALQNIIINVIVPFAFFYGRAIGDKTYEDYALLLLSSIPGENNKITRKFEDLEIGVLSAKDSQALIQLHDELCINKRCLNCKIGVYLVQS</sequence>
<dbReference type="Pfam" id="PF11013">
    <property type="entry name" value="DUF2851"/>
    <property type="match status" value="1"/>
</dbReference>
<evidence type="ECO:0008006" key="3">
    <source>
        <dbReference type="Google" id="ProtNLM"/>
    </source>
</evidence>
<evidence type="ECO:0000313" key="1">
    <source>
        <dbReference type="EMBL" id="CAG5078120.1"/>
    </source>
</evidence>
<keyword evidence="2" id="KW-1185">Reference proteome</keyword>
<evidence type="ECO:0000313" key="2">
    <source>
        <dbReference type="Proteomes" id="UP000683507"/>
    </source>
</evidence>
<dbReference type="AlphaFoldDB" id="A0A916NFL2"/>
<dbReference type="RefSeq" id="WP_258540813.1">
    <property type="nucleotide sequence ID" value="NZ_OU015584.1"/>
</dbReference>
<protein>
    <recommendedName>
        <fullName evidence="3">DUF2851 family protein</fullName>
    </recommendedName>
</protein>
<dbReference type="InterPro" id="IPR021272">
    <property type="entry name" value="DUF2851"/>
</dbReference>